<keyword evidence="2" id="KW-1185">Reference proteome</keyword>
<name>A0ACB5TD92_AMBMO</name>
<comment type="caution">
    <text evidence="1">The sequence shown here is derived from an EMBL/GenBank/DDBJ whole genome shotgun (WGS) entry which is preliminary data.</text>
</comment>
<organism evidence="1 2">
    <name type="scientific">Ambrosiozyma monospora</name>
    <name type="common">Yeast</name>
    <name type="synonym">Endomycopsis monosporus</name>
    <dbReference type="NCBI Taxonomy" id="43982"/>
    <lineage>
        <taxon>Eukaryota</taxon>
        <taxon>Fungi</taxon>
        <taxon>Dikarya</taxon>
        <taxon>Ascomycota</taxon>
        <taxon>Saccharomycotina</taxon>
        <taxon>Pichiomycetes</taxon>
        <taxon>Pichiales</taxon>
        <taxon>Pichiaceae</taxon>
        <taxon>Ambrosiozyma</taxon>
    </lineage>
</organism>
<gene>
    <name evidence="1" type="ORF">Amon02_000778400</name>
</gene>
<sequence length="133" mass="15389">MPQLNTRYHLHDGAQDMILVPIPAVNPIKKEFKSILIIFTFNLSALLLNRMIIYLETSSRPVFGWRLSFQKARLYRCGILSILSGSMLIWSLNSKSMAELPFLLNLSTWIFGHAFAFGLRRVLEAFNALYFYE</sequence>
<dbReference type="EMBL" id="BSXS01006662">
    <property type="protein sequence ID" value="GME85834.1"/>
    <property type="molecule type" value="Genomic_DNA"/>
</dbReference>
<accession>A0ACB5TD92</accession>
<reference evidence="1" key="1">
    <citation type="submission" date="2023-04" db="EMBL/GenBank/DDBJ databases">
        <title>Ambrosiozyma monospora NBRC 10751.</title>
        <authorList>
            <person name="Ichikawa N."/>
            <person name="Sato H."/>
            <person name="Tonouchi N."/>
        </authorList>
    </citation>
    <scope>NUCLEOTIDE SEQUENCE</scope>
    <source>
        <strain evidence="1">NBRC 10751</strain>
    </source>
</reference>
<evidence type="ECO:0000313" key="2">
    <source>
        <dbReference type="Proteomes" id="UP001165064"/>
    </source>
</evidence>
<evidence type="ECO:0000313" key="1">
    <source>
        <dbReference type="EMBL" id="GME85834.1"/>
    </source>
</evidence>
<protein>
    <submittedName>
        <fullName evidence="1">Unnamed protein product</fullName>
    </submittedName>
</protein>
<dbReference type="Proteomes" id="UP001165064">
    <property type="component" value="Unassembled WGS sequence"/>
</dbReference>
<proteinExistence type="predicted"/>